<dbReference type="GO" id="GO:0003690">
    <property type="term" value="F:double-stranded DNA binding"/>
    <property type="evidence" value="ECO:0007669"/>
    <property type="project" value="TreeGrafter"/>
</dbReference>
<dbReference type="STRING" id="40296.A0A0A2KER7"/>
<dbReference type="AlphaFoldDB" id="A0A0A2KER7"/>
<keyword evidence="2" id="KW-0233">DNA recombination</keyword>
<evidence type="ECO:0000256" key="1">
    <source>
        <dbReference type="ARBA" id="ARBA00004123"/>
    </source>
</evidence>
<dbReference type="OrthoDB" id="272266at2759"/>
<dbReference type="GO" id="GO:0000794">
    <property type="term" value="C:condensed nuclear chromosome"/>
    <property type="evidence" value="ECO:0007669"/>
    <property type="project" value="TreeGrafter"/>
</dbReference>
<keyword evidence="3" id="KW-0539">Nucleus</keyword>
<dbReference type="PhylomeDB" id="A0A0A2KER7"/>
<evidence type="ECO:0000256" key="5">
    <source>
        <dbReference type="SAM" id="Coils"/>
    </source>
</evidence>
<dbReference type="GO" id="GO:0007129">
    <property type="term" value="P:homologous chromosome pairing at meiosis"/>
    <property type="evidence" value="ECO:0007669"/>
    <property type="project" value="TreeGrafter"/>
</dbReference>
<organism evidence="6 7">
    <name type="scientific">Penicillium italicum</name>
    <name type="common">Blue mold</name>
    <dbReference type="NCBI Taxonomy" id="40296"/>
    <lineage>
        <taxon>Eukaryota</taxon>
        <taxon>Fungi</taxon>
        <taxon>Dikarya</taxon>
        <taxon>Ascomycota</taxon>
        <taxon>Pezizomycotina</taxon>
        <taxon>Eurotiomycetes</taxon>
        <taxon>Eurotiomycetidae</taxon>
        <taxon>Eurotiales</taxon>
        <taxon>Aspergillaceae</taxon>
        <taxon>Penicillium</taxon>
    </lineage>
</organism>
<proteinExistence type="predicted"/>
<dbReference type="Proteomes" id="UP000030104">
    <property type="component" value="Unassembled WGS sequence"/>
</dbReference>
<sequence>MAPRKPKSDAPAGGDDASIIREYLRQQKYAGSVELLLYSSWWLTSPGTVVHIRFAFSTEQSEGQTAEQALSQAAKLLRELHIKKEIEERVSGKQTVYHALQDPSDITTPEVAAALKLDIERLEGEVSTLKANEKKARAELAALHAKPRISDLRQDIRRLETEESTIQARLASCHEDDPVQISPEERKKLEKEWEYWQRHANVRRRICRDLWGQCSEVLPENTTAAELWVSFENYE</sequence>
<evidence type="ECO:0000256" key="2">
    <source>
        <dbReference type="ARBA" id="ARBA00023172"/>
    </source>
</evidence>
<dbReference type="EMBL" id="JQGA01001498">
    <property type="protein sequence ID" value="KGO65438.1"/>
    <property type="molecule type" value="Genomic_DNA"/>
</dbReference>
<dbReference type="GO" id="GO:0000709">
    <property type="term" value="P:meiotic joint molecule formation"/>
    <property type="evidence" value="ECO:0007669"/>
    <property type="project" value="TreeGrafter"/>
</dbReference>
<keyword evidence="7" id="KW-1185">Reference proteome</keyword>
<evidence type="ECO:0000256" key="4">
    <source>
        <dbReference type="ARBA" id="ARBA00023254"/>
    </source>
</evidence>
<evidence type="ECO:0000256" key="3">
    <source>
        <dbReference type="ARBA" id="ARBA00023242"/>
    </source>
</evidence>
<keyword evidence="5" id="KW-0175">Coiled coil</keyword>
<evidence type="ECO:0000313" key="6">
    <source>
        <dbReference type="EMBL" id="KGO65438.1"/>
    </source>
</evidence>
<reference evidence="6 7" key="1">
    <citation type="journal article" date="2015" name="Mol. Plant Microbe Interact.">
        <title>Genome, transcriptome, and functional analyses of Penicillium expansum provide new insights into secondary metabolism and pathogenicity.</title>
        <authorList>
            <person name="Ballester A.R."/>
            <person name="Marcet-Houben M."/>
            <person name="Levin E."/>
            <person name="Sela N."/>
            <person name="Selma-Lazaro C."/>
            <person name="Carmona L."/>
            <person name="Wisniewski M."/>
            <person name="Droby S."/>
            <person name="Gonzalez-Candelas L."/>
            <person name="Gabaldon T."/>
        </authorList>
    </citation>
    <scope>NUCLEOTIDE SEQUENCE [LARGE SCALE GENOMIC DNA]</scope>
    <source>
        <strain evidence="6 7">PHI-1</strain>
    </source>
</reference>
<dbReference type="HOGENOM" id="CLU_063266_3_1_1"/>
<dbReference type="PANTHER" id="PTHR15938:SF0">
    <property type="entry name" value="HOMOLOGOUS-PAIRING PROTEIN 2 HOMOLOG"/>
    <property type="match status" value="1"/>
</dbReference>
<feature type="coiled-coil region" evidence="5">
    <location>
        <begin position="112"/>
        <end position="169"/>
    </location>
</feature>
<comment type="caution">
    <text evidence="6">The sequence shown here is derived from an EMBL/GenBank/DDBJ whole genome shotgun (WGS) entry which is preliminary data.</text>
</comment>
<dbReference type="OMA" id="HESGQIE"/>
<dbReference type="GO" id="GO:0120230">
    <property type="term" value="F:recombinase activator activity"/>
    <property type="evidence" value="ECO:0007669"/>
    <property type="project" value="TreeGrafter"/>
</dbReference>
<dbReference type="GO" id="GO:0010774">
    <property type="term" value="P:meiotic strand invasion involved in reciprocal meiotic recombination"/>
    <property type="evidence" value="ECO:0007669"/>
    <property type="project" value="TreeGrafter"/>
</dbReference>
<evidence type="ECO:0000313" key="7">
    <source>
        <dbReference type="Proteomes" id="UP000030104"/>
    </source>
</evidence>
<dbReference type="PANTHER" id="PTHR15938">
    <property type="entry name" value="TBP-1 INTERACTING PROTEIN"/>
    <property type="match status" value="1"/>
</dbReference>
<dbReference type="InterPro" id="IPR036388">
    <property type="entry name" value="WH-like_DNA-bd_sf"/>
</dbReference>
<keyword evidence="4" id="KW-0469">Meiosis</keyword>
<comment type="subcellular location">
    <subcellularLocation>
        <location evidence="1">Nucleus</location>
    </subcellularLocation>
</comment>
<dbReference type="Gene3D" id="1.10.10.10">
    <property type="entry name" value="Winged helix-like DNA-binding domain superfamily/Winged helix DNA-binding domain"/>
    <property type="match status" value="1"/>
</dbReference>
<accession>A0A0A2KER7</accession>
<name>A0A0A2KER7_PENIT</name>
<protein>
    <submittedName>
        <fullName evidence="6">Tat binding protein 1-interacting</fullName>
    </submittedName>
</protein>
<gene>
    <name evidence="6" type="ORF">PITC_079170</name>
</gene>
<dbReference type="GO" id="GO:0120231">
    <property type="term" value="C:DNA recombinase auxiliary factor complex"/>
    <property type="evidence" value="ECO:0007669"/>
    <property type="project" value="TreeGrafter"/>
</dbReference>